<dbReference type="RefSeq" id="WP_011776530.1">
    <property type="nucleotide sequence ID" value="NC_008711.1"/>
</dbReference>
<dbReference type="STRING" id="290340.AAur_3930"/>
<dbReference type="KEGG" id="aau:AAur_3930"/>
<evidence type="ECO:0000313" key="2">
    <source>
        <dbReference type="Proteomes" id="UP000000637"/>
    </source>
</evidence>
<reference evidence="1 2" key="1">
    <citation type="journal article" date="2006" name="PLoS Genet.">
        <title>Secrets of soil survival revealed by the genome sequence of Arthrobacter aurescens TC1.</title>
        <authorList>
            <person name="Mongodin E.F."/>
            <person name="Shapir N."/>
            <person name="Daugherty S.C."/>
            <person name="DeBoy R.T."/>
            <person name="Emerson J.B."/>
            <person name="Shvartzbeyn A."/>
            <person name="Radune D."/>
            <person name="Vamathevan J."/>
            <person name="Riggs F."/>
            <person name="Grinberg V."/>
            <person name="Khouri H."/>
            <person name="Wackett L.P."/>
            <person name="Nelson K.E."/>
            <person name="Sadowsky M.J."/>
        </authorList>
    </citation>
    <scope>NUCLEOTIDE SEQUENCE [LARGE SCALE GENOMIC DNA]</scope>
    <source>
        <strain evidence="1 2">TC1</strain>
    </source>
</reference>
<gene>
    <name evidence="1" type="ordered locus">AAur_3930</name>
</gene>
<dbReference type="EMBL" id="CP000474">
    <property type="protein sequence ID" value="ABM10269.1"/>
    <property type="molecule type" value="Genomic_DNA"/>
</dbReference>
<dbReference type="Proteomes" id="UP000000637">
    <property type="component" value="Chromosome"/>
</dbReference>
<accession>A1RBJ3</accession>
<dbReference type="HOGENOM" id="CLU_2969280_0_0_11"/>
<sequence length="58" mass="6045">MDDVGTAAARAEGLRWEMDQAEDGLVRAVRCATAAGAGLPDLAIASGLSFDAIERLLR</sequence>
<name>A1RBJ3_PAEAT</name>
<evidence type="ECO:0000313" key="1">
    <source>
        <dbReference type="EMBL" id="ABM10269.1"/>
    </source>
</evidence>
<proteinExistence type="predicted"/>
<keyword evidence="2" id="KW-1185">Reference proteome</keyword>
<dbReference type="OrthoDB" id="4966355at2"/>
<protein>
    <submittedName>
        <fullName evidence="1">Uncharacterized protein</fullName>
    </submittedName>
</protein>
<dbReference type="AlphaFoldDB" id="A1RBJ3"/>
<organism evidence="1 2">
    <name type="scientific">Paenarthrobacter aurescens (strain TC1)</name>
    <dbReference type="NCBI Taxonomy" id="290340"/>
    <lineage>
        <taxon>Bacteria</taxon>
        <taxon>Bacillati</taxon>
        <taxon>Actinomycetota</taxon>
        <taxon>Actinomycetes</taxon>
        <taxon>Micrococcales</taxon>
        <taxon>Micrococcaceae</taxon>
        <taxon>Paenarthrobacter</taxon>
    </lineage>
</organism>